<dbReference type="InterPro" id="IPR012338">
    <property type="entry name" value="Beta-lactam/transpept-like"/>
</dbReference>
<keyword evidence="4" id="KW-1185">Reference proteome</keyword>
<dbReference type="PANTHER" id="PTHR46825:SF9">
    <property type="entry name" value="BETA-LACTAMASE-RELATED DOMAIN-CONTAINING PROTEIN"/>
    <property type="match status" value="1"/>
</dbReference>
<dbReference type="InterPro" id="IPR001466">
    <property type="entry name" value="Beta-lactam-related"/>
</dbReference>
<gene>
    <name evidence="3" type="ORF">SAMN03080594_105107</name>
</gene>
<organism evidence="3 4">
    <name type="scientific">Arenibacter palladensis</name>
    <dbReference type="NCBI Taxonomy" id="237373"/>
    <lineage>
        <taxon>Bacteria</taxon>
        <taxon>Pseudomonadati</taxon>
        <taxon>Bacteroidota</taxon>
        <taxon>Flavobacteriia</taxon>
        <taxon>Flavobacteriales</taxon>
        <taxon>Flavobacteriaceae</taxon>
        <taxon>Arenibacter</taxon>
    </lineage>
</organism>
<dbReference type="SUPFAM" id="SSF56601">
    <property type="entry name" value="beta-lactamase/transpeptidase-like"/>
    <property type="match status" value="1"/>
</dbReference>
<dbReference type="Pfam" id="PF00144">
    <property type="entry name" value="Beta-lactamase"/>
    <property type="match status" value="1"/>
</dbReference>
<feature type="domain" description="Beta-lactamase-related" evidence="2">
    <location>
        <begin position="44"/>
        <end position="393"/>
    </location>
</feature>
<keyword evidence="1" id="KW-0732">Signal</keyword>
<evidence type="ECO:0000259" key="2">
    <source>
        <dbReference type="Pfam" id="PF00144"/>
    </source>
</evidence>
<proteinExistence type="predicted"/>
<accession>A0A1M5CLS8</accession>
<feature type="signal peptide" evidence="1">
    <location>
        <begin position="1"/>
        <end position="23"/>
    </location>
</feature>
<reference evidence="4" key="1">
    <citation type="submission" date="2016-11" db="EMBL/GenBank/DDBJ databases">
        <authorList>
            <person name="Varghese N."/>
            <person name="Submissions S."/>
        </authorList>
    </citation>
    <scope>NUCLEOTIDE SEQUENCE [LARGE SCALE GENOMIC DNA]</scope>
    <source>
        <strain evidence="4">DSM 17539</strain>
    </source>
</reference>
<dbReference type="PROSITE" id="PS51257">
    <property type="entry name" value="PROKAR_LIPOPROTEIN"/>
    <property type="match status" value="1"/>
</dbReference>
<dbReference type="Gene3D" id="3.40.710.10">
    <property type="entry name" value="DD-peptidase/beta-lactamase superfamily"/>
    <property type="match status" value="1"/>
</dbReference>
<sequence length="419" mass="46032">MTTLSRILVLSILSLILSLTSCSTNDEEATIPEPSTIKNAADLNAYLQELVQTSSMPGMAISIVKGDNIVFQESFGYANIQNQVAYTNETVNSIASISKTFVGAAVAKAIEQGYFTLETDINDILPIPVINPKQPEGVIKIKHLVTHTSGLLDTPEVYLAHNYHILPGEDIATAGAGLLMDEIGIVQRQSYSLEEFLANYFLEDGDLYSLDNFADTPPGSTWNYSNLATGLSGYIVETATEQSFDDYVRQNILQPLQMNASTYDISEINTDEMATRYINEDTPLPVYANDSYPEGSMYTTNEDMGKYLLDMVKGIKGESTTLFSKDTYELLFDPQLAAGTVPPDFAENHGLFWYFQDGKVLHGGNSFGISTHLEIGQNGNYGFILITNMDASFSGNTQNYSAVKEKVTKAIIEFLKATE</sequence>
<dbReference type="EMBL" id="FQUX01000005">
    <property type="protein sequence ID" value="SHF55661.1"/>
    <property type="molecule type" value="Genomic_DNA"/>
</dbReference>
<evidence type="ECO:0000313" key="4">
    <source>
        <dbReference type="Proteomes" id="UP000184406"/>
    </source>
</evidence>
<dbReference type="AlphaFoldDB" id="A0A1M5CLS8"/>
<evidence type="ECO:0000313" key="3">
    <source>
        <dbReference type="EMBL" id="SHF55661.1"/>
    </source>
</evidence>
<dbReference type="InterPro" id="IPR050491">
    <property type="entry name" value="AmpC-like"/>
</dbReference>
<protein>
    <submittedName>
        <fullName evidence="3">CubicO group peptidase, beta-lactamase class C family</fullName>
    </submittedName>
</protein>
<feature type="chain" id="PRO_5012228910" evidence="1">
    <location>
        <begin position="24"/>
        <end position="419"/>
    </location>
</feature>
<dbReference type="Proteomes" id="UP000184406">
    <property type="component" value="Unassembled WGS sequence"/>
</dbReference>
<name>A0A1M5CLS8_9FLAO</name>
<dbReference type="RefSeq" id="WP_072862931.1">
    <property type="nucleotide sequence ID" value="NZ_FQUX01000005.1"/>
</dbReference>
<evidence type="ECO:0000256" key="1">
    <source>
        <dbReference type="SAM" id="SignalP"/>
    </source>
</evidence>
<dbReference type="OrthoDB" id="846150at2"/>
<dbReference type="PANTHER" id="PTHR46825">
    <property type="entry name" value="D-ALANYL-D-ALANINE-CARBOXYPEPTIDASE/ENDOPEPTIDASE AMPH"/>
    <property type="match status" value="1"/>
</dbReference>